<sequence length="528" mass="60686">MSIITHEGQLVRECVKHIKSQNAQKQIIRPMETLRSTGILGMLDPAALPSSDNTSTILLTPDNSYNKTRIIANETSRYSVNRSSVTHTTSVASYPMSQPQCESLSNLAFIKTHKTGSTTLRSILNRFGLARNLSFVFLKGSSNGHIPYYSLTDALRKRFLPPIGVRSGNSDALRGYNISNVHLRFSRRFFDSFMTNGTKYITIVRDPLDQWLSVISFFGMKRYLPSSVRKTSFENIATTLAVNAKDLRKKMRNANYYYFQNNQIFDLGLSVKHSQDKVAITNYVNYLNGQFDLVLVNEYFDESLVLLRRLMCWDWTDILYVARNIQSRKHIVRNETTKLFIRQNNHADQYLYNFFNRTLWMKIQAYGDEFDHDLEYFRNLSTKFYTDCSIKDVEAHGKVLHKFNNVSSRFCLEVQADNQLPRIIKRQQVTALTAKSDSVDHQQSAESGINKDVVNVQTNRTSNVNVSQKLEDSLLGKVVPPETEPKYLKEARLACERDPMCIKVVLSKQADGKTKLLHFTKRRRKATA</sequence>
<dbReference type="SUPFAM" id="SSF52540">
    <property type="entry name" value="P-loop containing nucleoside triphosphate hydrolases"/>
    <property type="match status" value="1"/>
</dbReference>
<keyword evidence="4" id="KW-0812">Transmembrane</keyword>
<dbReference type="InterPro" id="IPR009729">
    <property type="entry name" value="Gal-3-0_sulfotransfrase"/>
</dbReference>
<dbReference type="AlphaFoldDB" id="A0A2G8JMP3"/>
<organism evidence="10 11">
    <name type="scientific">Stichopus japonicus</name>
    <name type="common">Sea cucumber</name>
    <dbReference type="NCBI Taxonomy" id="307972"/>
    <lineage>
        <taxon>Eukaryota</taxon>
        <taxon>Metazoa</taxon>
        <taxon>Echinodermata</taxon>
        <taxon>Eleutherozoa</taxon>
        <taxon>Echinozoa</taxon>
        <taxon>Holothuroidea</taxon>
        <taxon>Aspidochirotacea</taxon>
        <taxon>Aspidochirotida</taxon>
        <taxon>Stichopodidae</taxon>
        <taxon>Apostichopus</taxon>
    </lineage>
</organism>
<evidence type="ECO:0000256" key="1">
    <source>
        <dbReference type="ARBA" id="ARBA00004323"/>
    </source>
</evidence>
<evidence type="ECO:0000313" key="10">
    <source>
        <dbReference type="EMBL" id="PIK36993.1"/>
    </source>
</evidence>
<keyword evidence="11" id="KW-1185">Reference proteome</keyword>
<evidence type="ECO:0000256" key="4">
    <source>
        <dbReference type="ARBA" id="ARBA00022692"/>
    </source>
</evidence>
<dbReference type="GO" id="GO:0000139">
    <property type="term" value="C:Golgi membrane"/>
    <property type="evidence" value="ECO:0007669"/>
    <property type="project" value="UniProtKB-SubCell"/>
</dbReference>
<dbReference type="Gene3D" id="3.40.50.300">
    <property type="entry name" value="P-loop containing nucleotide triphosphate hydrolases"/>
    <property type="match status" value="1"/>
</dbReference>
<keyword evidence="3 10" id="KW-0808">Transferase</keyword>
<evidence type="ECO:0000256" key="9">
    <source>
        <dbReference type="ARBA" id="ARBA00023180"/>
    </source>
</evidence>
<keyword evidence="9" id="KW-0325">Glycoprotein</keyword>
<keyword evidence="6" id="KW-1133">Transmembrane helix</keyword>
<keyword evidence="5" id="KW-0735">Signal-anchor</keyword>
<keyword evidence="7" id="KW-0333">Golgi apparatus</keyword>
<evidence type="ECO:0000256" key="5">
    <source>
        <dbReference type="ARBA" id="ARBA00022968"/>
    </source>
</evidence>
<evidence type="ECO:0000313" key="11">
    <source>
        <dbReference type="Proteomes" id="UP000230750"/>
    </source>
</evidence>
<evidence type="ECO:0000256" key="2">
    <source>
        <dbReference type="ARBA" id="ARBA00008124"/>
    </source>
</evidence>
<accession>A0A2G8JMP3</accession>
<dbReference type="PANTHER" id="PTHR14647:SF85">
    <property type="entry name" value="GALACTOSYLCERAMIDE SULFOTRANSFERASE-LIKE"/>
    <property type="match status" value="1"/>
</dbReference>
<comment type="subcellular location">
    <subcellularLocation>
        <location evidence="1">Golgi apparatus membrane</location>
        <topology evidence="1">Single-pass type II membrane protein</topology>
    </subcellularLocation>
</comment>
<dbReference type="InterPro" id="IPR027417">
    <property type="entry name" value="P-loop_NTPase"/>
</dbReference>
<dbReference type="OrthoDB" id="514299at2759"/>
<protein>
    <submittedName>
        <fullName evidence="10">Putative galactosylceramide sulfotransferase</fullName>
    </submittedName>
</protein>
<proteinExistence type="inferred from homology"/>
<dbReference type="Pfam" id="PF06990">
    <property type="entry name" value="Gal-3-0_sulfotr"/>
    <property type="match status" value="1"/>
</dbReference>
<reference evidence="10 11" key="1">
    <citation type="journal article" date="2017" name="PLoS Biol.">
        <title>The sea cucumber genome provides insights into morphological evolution and visceral regeneration.</title>
        <authorList>
            <person name="Zhang X."/>
            <person name="Sun L."/>
            <person name="Yuan J."/>
            <person name="Sun Y."/>
            <person name="Gao Y."/>
            <person name="Zhang L."/>
            <person name="Li S."/>
            <person name="Dai H."/>
            <person name="Hamel J.F."/>
            <person name="Liu C."/>
            <person name="Yu Y."/>
            <person name="Liu S."/>
            <person name="Lin W."/>
            <person name="Guo K."/>
            <person name="Jin S."/>
            <person name="Xu P."/>
            <person name="Storey K.B."/>
            <person name="Huan P."/>
            <person name="Zhang T."/>
            <person name="Zhou Y."/>
            <person name="Zhang J."/>
            <person name="Lin C."/>
            <person name="Li X."/>
            <person name="Xing L."/>
            <person name="Huo D."/>
            <person name="Sun M."/>
            <person name="Wang L."/>
            <person name="Mercier A."/>
            <person name="Li F."/>
            <person name="Yang H."/>
            <person name="Xiang J."/>
        </authorList>
    </citation>
    <scope>NUCLEOTIDE SEQUENCE [LARGE SCALE GENOMIC DNA]</scope>
    <source>
        <strain evidence="10">Shaxun</strain>
        <tissue evidence="10">Muscle</tissue>
    </source>
</reference>
<dbReference type="Proteomes" id="UP000230750">
    <property type="component" value="Unassembled WGS sequence"/>
</dbReference>
<dbReference type="GO" id="GO:0001733">
    <property type="term" value="F:galactosylceramide sulfotransferase activity"/>
    <property type="evidence" value="ECO:0007669"/>
    <property type="project" value="InterPro"/>
</dbReference>
<evidence type="ECO:0000256" key="6">
    <source>
        <dbReference type="ARBA" id="ARBA00022989"/>
    </source>
</evidence>
<dbReference type="GO" id="GO:0009247">
    <property type="term" value="P:glycolipid biosynthetic process"/>
    <property type="evidence" value="ECO:0007669"/>
    <property type="project" value="InterPro"/>
</dbReference>
<keyword evidence="8" id="KW-0472">Membrane</keyword>
<name>A0A2G8JMP3_STIJA</name>
<gene>
    <name evidence="10" type="ORF">BSL78_26174</name>
</gene>
<comment type="caution">
    <text evidence="10">The sequence shown here is derived from an EMBL/GenBank/DDBJ whole genome shotgun (WGS) entry which is preliminary data.</text>
</comment>
<dbReference type="EMBL" id="MRZV01001579">
    <property type="protein sequence ID" value="PIK36993.1"/>
    <property type="molecule type" value="Genomic_DNA"/>
</dbReference>
<dbReference type="PANTHER" id="PTHR14647">
    <property type="entry name" value="GALACTOSE-3-O-SULFOTRANSFERASE"/>
    <property type="match status" value="1"/>
</dbReference>
<evidence type="ECO:0000256" key="7">
    <source>
        <dbReference type="ARBA" id="ARBA00023034"/>
    </source>
</evidence>
<comment type="similarity">
    <text evidence="2">Belongs to the galactose-3-O-sulfotransferase family.</text>
</comment>
<evidence type="ECO:0000256" key="8">
    <source>
        <dbReference type="ARBA" id="ARBA00023136"/>
    </source>
</evidence>
<evidence type="ECO:0000256" key="3">
    <source>
        <dbReference type="ARBA" id="ARBA00022679"/>
    </source>
</evidence>